<feature type="compositionally biased region" description="Low complexity" evidence="1">
    <location>
        <begin position="32"/>
        <end position="54"/>
    </location>
</feature>
<dbReference type="Gene3D" id="3.90.1010.20">
    <property type="match status" value="1"/>
</dbReference>
<accession>A0ABS7FLG7</accession>
<proteinExistence type="predicted"/>
<sequence>MRRITLWMLSTVAALVLMFSYRTSLHGTAPVRASGASAPAPSASAAAGTQGSAAKTYQGSVAQTQWGPVQVTVTVSGGRITDVGVPTYPNGNHRDEEINAQALPRLKEEVLDAQSADIDTVSGATVTSDGYRQSLQAALDAAHLS</sequence>
<protein>
    <submittedName>
        <fullName evidence="3">FMN-binding protein</fullName>
    </submittedName>
</protein>
<name>A0ABS7FLG7_9ACTN</name>
<evidence type="ECO:0000256" key="1">
    <source>
        <dbReference type="SAM" id="MobiDB-lite"/>
    </source>
</evidence>
<dbReference type="Proteomes" id="UP000774570">
    <property type="component" value="Unassembled WGS sequence"/>
</dbReference>
<evidence type="ECO:0000259" key="2">
    <source>
        <dbReference type="SMART" id="SM00900"/>
    </source>
</evidence>
<organism evidence="3 4">
    <name type="scientific">Actinomadura parmotrematis</name>
    <dbReference type="NCBI Taxonomy" id="2864039"/>
    <lineage>
        <taxon>Bacteria</taxon>
        <taxon>Bacillati</taxon>
        <taxon>Actinomycetota</taxon>
        <taxon>Actinomycetes</taxon>
        <taxon>Streptosporangiales</taxon>
        <taxon>Thermomonosporaceae</taxon>
        <taxon>Actinomadura</taxon>
    </lineage>
</organism>
<keyword evidence="4" id="KW-1185">Reference proteome</keyword>
<evidence type="ECO:0000313" key="4">
    <source>
        <dbReference type="Proteomes" id="UP000774570"/>
    </source>
</evidence>
<dbReference type="Pfam" id="PF04205">
    <property type="entry name" value="FMN_bind"/>
    <property type="match status" value="1"/>
</dbReference>
<comment type="caution">
    <text evidence="3">The sequence shown here is derived from an EMBL/GenBank/DDBJ whole genome shotgun (WGS) entry which is preliminary data.</text>
</comment>
<dbReference type="RefSeq" id="WP_220162748.1">
    <property type="nucleotide sequence ID" value="NZ_JAIBOA010000001.1"/>
</dbReference>
<dbReference type="EMBL" id="JAIBOA010000001">
    <property type="protein sequence ID" value="MBW8481222.1"/>
    <property type="molecule type" value="Genomic_DNA"/>
</dbReference>
<reference evidence="3 4" key="1">
    <citation type="submission" date="2021-07" db="EMBL/GenBank/DDBJ databases">
        <title>Actinomadura sp. PM05-2 isolated from lichen.</title>
        <authorList>
            <person name="Somphong A."/>
            <person name="Phongsopitanun W."/>
            <person name="Tanasupawat S."/>
            <person name="Peongsungnone V."/>
        </authorList>
    </citation>
    <scope>NUCLEOTIDE SEQUENCE [LARGE SCALE GENOMIC DNA]</scope>
    <source>
        <strain evidence="3 4">PM05-2</strain>
    </source>
</reference>
<evidence type="ECO:0000313" key="3">
    <source>
        <dbReference type="EMBL" id="MBW8481222.1"/>
    </source>
</evidence>
<dbReference type="InterPro" id="IPR007329">
    <property type="entry name" value="FMN-bd"/>
</dbReference>
<dbReference type="SMART" id="SM00900">
    <property type="entry name" value="FMN_bind"/>
    <property type="match status" value="1"/>
</dbReference>
<feature type="region of interest" description="Disordered" evidence="1">
    <location>
        <begin position="32"/>
        <end position="58"/>
    </location>
</feature>
<feature type="domain" description="FMN-binding" evidence="2">
    <location>
        <begin position="64"/>
        <end position="142"/>
    </location>
</feature>
<gene>
    <name evidence="3" type="ORF">K1Y72_02490</name>
</gene>